<protein>
    <submittedName>
        <fullName evidence="2">2-succinylbenzoate--CoA ligase</fullName>
    </submittedName>
</protein>
<reference evidence="2" key="1">
    <citation type="journal article" date="2023" name="PLoS Negl. Trop. Dis.">
        <title>A genome sequence for Biomphalaria pfeifferi, the major vector snail for the human-infecting parasite Schistosoma mansoni.</title>
        <authorList>
            <person name="Bu L."/>
            <person name="Lu L."/>
            <person name="Laidemitt M.R."/>
            <person name="Zhang S.M."/>
            <person name="Mutuku M."/>
            <person name="Mkoji G."/>
            <person name="Steinauer M."/>
            <person name="Loker E.S."/>
        </authorList>
    </citation>
    <scope>NUCLEOTIDE SEQUENCE</scope>
    <source>
        <strain evidence="2">KasaAsao</strain>
    </source>
</reference>
<dbReference type="InterPro" id="IPR042099">
    <property type="entry name" value="ANL_N_sf"/>
</dbReference>
<dbReference type="Gene3D" id="3.30.300.30">
    <property type="match status" value="1"/>
</dbReference>
<proteinExistence type="predicted"/>
<dbReference type="PANTHER" id="PTHR43201">
    <property type="entry name" value="ACYL-COA SYNTHETASE"/>
    <property type="match status" value="1"/>
</dbReference>
<name>A0AAD8EVJ5_BIOPF</name>
<evidence type="ECO:0000313" key="3">
    <source>
        <dbReference type="Proteomes" id="UP001233172"/>
    </source>
</evidence>
<comment type="caution">
    <text evidence="2">The sequence shown here is derived from an EMBL/GenBank/DDBJ whole genome shotgun (WGS) entry which is preliminary data.</text>
</comment>
<keyword evidence="2" id="KW-0436">Ligase</keyword>
<dbReference type="AlphaFoldDB" id="A0AAD8EVJ5"/>
<dbReference type="InterPro" id="IPR000873">
    <property type="entry name" value="AMP-dep_synth/lig_dom"/>
</dbReference>
<sequence length="612" mass="67811">MTCEITVPGDTVTEILKYWASTEDNNLPAFVSIYPSGEKNVLTRKEVYDCSKKFAHKLRNLGIGKGDIICNTLPNSLERVVCEFGITLSGATSMNGQVLRADGEDFREALRISQSLAVIVDPDAYHSAHSLLVKEKISLGSENNFHSEELPCLKHFIVCSRNKVDKTKDFITLMKDPNLPSFVAEVSPSDLVTVMTTSGSTGYSKLVKFSHANICAFGCQVKAIEPLKPGDHFLNCSQLGWAGGYPQWYLSCGVIRYFLDMHNGPYQNLPEMLWRIIISEEIVYAFLTPLVVNSILSEKSLWENSSWKPKCLCLAGQPVKKGTLDIIGKLCDTVDINYGITECNLVSTHRIIDSSTYKEGCAGCPGYRVTVKIVDKDFQESDQGKTGQILVKSPSLCQGYLNNEVACQKAFLEDGWFCTDDAGSIGEDGKLYVEGRQSDCIMRGTSVLYPGWIEKKLKEFPSVEDVVVVGVPDDVLYNEICACVLIKDLAGVFAGKGHLKPKAASDKNLDMTSTICDKSDNILTPKLQNGSTQKQTCETVYGKSLCEKIVSLKGLEAFEEELRTFACKIFLSYPLVPKYYIFVDKFPLTLNGKICRKDLRELAANLLELNKT</sequence>
<dbReference type="PROSITE" id="PS00455">
    <property type="entry name" value="AMP_BINDING"/>
    <property type="match status" value="1"/>
</dbReference>
<accession>A0AAD8EVJ5</accession>
<evidence type="ECO:0000313" key="2">
    <source>
        <dbReference type="EMBL" id="KAK0040998.1"/>
    </source>
</evidence>
<dbReference type="Proteomes" id="UP001233172">
    <property type="component" value="Unassembled WGS sequence"/>
</dbReference>
<dbReference type="SUPFAM" id="SSF56801">
    <property type="entry name" value="Acetyl-CoA synthetase-like"/>
    <property type="match status" value="1"/>
</dbReference>
<reference evidence="2" key="2">
    <citation type="submission" date="2023-04" db="EMBL/GenBank/DDBJ databases">
        <authorList>
            <person name="Bu L."/>
            <person name="Lu L."/>
            <person name="Laidemitt M.R."/>
            <person name="Zhang S.M."/>
            <person name="Mutuku M."/>
            <person name="Mkoji G."/>
            <person name="Steinauer M."/>
            <person name="Loker E.S."/>
        </authorList>
    </citation>
    <scope>NUCLEOTIDE SEQUENCE</scope>
    <source>
        <strain evidence="2">KasaAsao</strain>
        <tissue evidence="2">Whole Snail</tissue>
    </source>
</reference>
<dbReference type="InterPro" id="IPR020845">
    <property type="entry name" value="AMP-binding_CS"/>
</dbReference>
<gene>
    <name evidence="2" type="ORF">Bpfe_029590</name>
</gene>
<organism evidence="2 3">
    <name type="scientific">Biomphalaria pfeifferi</name>
    <name type="common">Bloodfluke planorb</name>
    <name type="synonym">Freshwater snail</name>
    <dbReference type="NCBI Taxonomy" id="112525"/>
    <lineage>
        <taxon>Eukaryota</taxon>
        <taxon>Metazoa</taxon>
        <taxon>Spiralia</taxon>
        <taxon>Lophotrochozoa</taxon>
        <taxon>Mollusca</taxon>
        <taxon>Gastropoda</taxon>
        <taxon>Heterobranchia</taxon>
        <taxon>Euthyneura</taxon>
        <taxon>Panpulmonata</taxon>
        <taxon>Hygrophila</taxon>
        <taxon>Lymnaeoidea</taxon>
        <taxon>Planorbidae</taxon>
        <taxon>Biomphalaria</taxon>
    </lineage>
</organism>
<dbReference type="Pfam" id="PF00501">
    <property type="entry name" value="AMP-binding"/>
    <property type="match status" value="1"/>
</dbReference>
<evidence type="ECO:0000259" key="1">
    <source>
        <dbReference type="Pfam" id="PF00501"/>
    </source>
</evidence>
<dbReference type="Gene3D" id="3.40.50.12780">
    <property type="entry name" value="N-terminal domain of ligase-like"/>
    <property type="match status" value="1"/>
</dbReference>
<dbReference type="GO" id="GO:0006631">
    <property type="term" value="P:fatty acid metabolic process"/>
    <property type="evidence" value="ECO:0007669"/>
    <property type="project" value="TreeGrafter"/>
</dbReference>
<dbReference type="PANTHER" id="PTHR43201:SF32">
    <property type="entry name" value="2-SUCCINYLBENZOATE--COA LIGASE, CHLOROPLASTIC_PEROXISOMAL"/>
    <property type="match status" value="1"/>
</dbReference>
<dbReference type="EMBL" id="JASAOG010000293">
    <property type="protein sequence ID" value="KAK0040998.1"/>
    <property type="molecule type" value="Genomic_DNA"/>
</dbReference>
<dbReference type="GO" id="GO:0031956">
    <property type="term" value="F:medium-chain fatty acid-CoA ligase activity"/>
    <property type="evidence" value="ECO:0007669"/>
    <property type="project" value="TreeGrafter"/>
</dbReference>
<keyword evidence="3" id="KW-1185">Reference proteome</keyword>
<dbReference type="InterPro" id="IPR045851">
    <property type="entry name" value="AMP-bd_C_sf"/>
</dbReference>
<feature type="domain" description="AMP-dependent synthetase/ligase" evidence="1">
    <location>
        <begin position="25"/>
        <end position="401"/>
    </location>
</feature>